<evidence type="ECO:0008006" key="5">
    <source>
        <dbReference type="Google" id="ProtNLM"/>
    </source>
</evidence>
<dbReference type="AlphaFoldDB" id="A0A1S2VBB3"/>
<sequence>MKAIVLCVLAVIIFSCKKSGDEAGVTAAKKPDDVVLTLKSLNVPISTFDIGNYSFQSVMVGNDIYYASYSNTAKTQFLVRYNVNSNSFSSALAKSANVCACGYMNRLLSDGTNVYYIANDATKYVASSNTWQTLTYPSTAKDNAGEAGSVYYNGNLYFVGGRTASTMFKYYNISQDKWFTVPNYLYPTSRSELAVYKDRIYVLGGDGAKRKFAWFSVGSNSWTALPDTPFDVSASYEGVYSAVLNNYLFLLQSKNVYVYDLVNDVWAAAPITLSEAPAYANLFSNGQKLYLSGKNSANIPVAYELTMSFKP</sequence>
<proteinExistence type="predicted"/>
<dbReference type="InterPro" id="IPR015915">
    <property type="entry name" value="Kelch-typ_b-propeller"/>
</dbReference>
<evidence type="ECO:0000313" key="3">
    <source>
        <dbReference type="EMBL" id="OIN55982.1"/>
    </source>
</evidence>
<keyword evidence="4" id="KW-1185">Reference proteome</keyword>
<keyword evidence="2" id="KW-0677">Repeat</keyword>
<dbReference type="InterPro" id="IPR011043">
    <property type="entry name" value="Gal_Oxase/kelch_b-propeller"/>
</dbReference>
<name>A0A1S2VBB3_9BACT</name>
<comment type="caution">
    <text evidence="3">The sequence shown here is derived from an EMBL/GenBank/DDBJ whole genome shotgun (WGS) entry which is preliminary data.</text>
</comment>
<dbReference type="PROSITE" id="PS51257">
    <property type="entry name" value="PROKAR_LIPOPROTEIN"/>
    <property type="match status" value="1"/>
</dbReference>
<dbReference type="PANTHER" id="PTHR24412:SF484">
    <property type="entry name" value="CHROMOSOME UNDETERMINED SCAFFOLD_17, WHOLE GENOME SHOTGUN SEQUENCE"/>
    <property type="match status" value="1"/>
</dbReference>
<dbReference type="PANTHER" id="PTHR24412">
    <property type="entry name" value="KELCH PROTEIN"/>
    <property type="match status" value="1"/>
</dbReference>
<evidence type="ECO:0000256" key="1">
    <source>
        <dbReference type="ARBA" id="ARBA00022441"/>
    </source>
</evidence>
<dbReference type="SUPFAM" id="SSF50965">
    <property type="entry name" value="Galactose oxidase, central domain"/>
    <property type="match status" value="1"/>
</dbReference>
<dbReference type="RefSeq" id="WP_071506337.1">
    <property type="nucleotide sequence ID" value="NZ_MORL01000030.1"/>
</dbReference>
<accession>A0A1S2VBB3</accession>
<evidence type="ECO:0000256" key="2">
    <source>
        <dbReference type="ARBA" id="ARBA00022737"/>
    </source>
</evidence>
<dbReference type="Proteomes" id="UP000181790">
    <property type="component" value="Unassembled WGS sequence"/>
</dbReference>
<organism evidence="3 4">
    <name type="scientific">Arsenicibacter rosenii</name>
    <dbReference type="NCBI Taxonomy" id="1750698"/>
    <lineage>
        <taxon>Bacteria</taxon>
        <taxon>Pseudomonadati</taxon>
        <taxon>Bacteroidota</taxon>
        <taxon>Cytophagia</taxon>
        <taxon>Cytophagales</taxon>
        <taxon>Spirosomataceae</taxon>
        <taxon>Arsenicibacter</taxon>
    </lineage>
</organism>
<dbReference type="EMBL" id="MORL01000030">
    <property type="protein sequence ID" value="OIN55982.1"/>
    <property type="molecule type" value="Genomic_DNA"/>
</dbReference>
<evidence type="ECO:0000313" key="4">
    <source>
        <dbReference type="Proteomes" id="UP000181790"/>
    </source>
</evidence>
<reference evidence="3 4" key="1">
    <citation type="submission" date="2016-10" db="EMBL/GenBank/DDBJ databases">
        <title>Arsenicibacter rosenii gen. nov., sp. nov., an efficient arsenic-methylating bacterium isolated from an arsenic-contaminated paddy soil.</title>
        <authorList>
            <person name="Huang K."/>
        </authorList>
    </citation>
    <scope>NUCLEOTIDE SEQUENCE [LARGE SCALE GENOMIC DNA]</scope>
    <source>
        <strain evidence="3 4">SM-1</strain>
    </source>
</reference>
<protein>
    <recommendedName>
        <fullName evidence="5">Galactose oxidase</fullName>
    </recommendedName>
</protein>
<keyword evidence="1" id="KW-0880">Kelch repeat</keyword>
<dbReference type="Gene3D" id="2.120.10.80">
    <property type="entry name" value="Kelch-type beta propeller"/>
    <property type="match status" value="1"/>
</dbReference>
<gene>
    <name evidence="3" type="ORF">BLX24_26905</name>
</gene>